<proteinExistence type="predicted"/>
<evidence type="ECO:0000313" key="2">
    <source>
        <dbReference type="Proteomes" id="UP000076407"/>
    </source>
</evidence>
<keyword evidence="2" id="KW-1185">Reference proteome</keyword>
<dbReference type="Proteomes" id="UP000076407">
    <property type="component" value="Unassembled WGS sequence"/>
</dbReference>
<protein>
    <submittedName>
        <fullName evidence="1">Uncharacterized protein</fullName>
    </submittedName>
</protein>
<organism evidence="1 2">
    <name type="scientific">Anopheles quadriannulatus</name>
    <name type="common">Mosquito</name>
    <dbReference type="NCBI Taxonomy" id="34691"/>
    <lineage>
        <taxon>Eukaryota</taxon>
        <taxon>Metazoa</taxon>
        <taxon>Ecdysozoa</taxon>
        <taxon>Arthropoda</taxon>
        <taxon>Hexapoda</taxon>
        <taxon>Insecta</taxon>
        <taxon>Pterygota</taxon>
        <taxon>Neoptera</taxon>
        <taxon>Endopterygota</taxon>
        <taxon>Diptera</taxon>
        <taxon>Nematocera</taxon>
        <taxon>Culicoidea</taxon>
        <taxon>Culicidae</taxon>
        <taxon>Anophelinae</taxon>
        <taxon>Anopheles</taxon>
    </lineage>
</organism>
<accession>A0A182XR39</accession>
<dbReference type="EnsemblMetazoa" id="AQUA014322-RA">
    <property type="protein sequence ID" value="AQUA014322-PA"/>
    <property type="gene ID" value="AQUA014322"/>
</dbReference>
<sequence length="181" mass="20749">RNASVPRYRSACKAPRTAAPGCSWWCCRFRHRFRCAPRWWRGRCYRNPAAAGSDGGPSNEYHLTDPNFVAPARRTAQVHHTTYQAVVAESHRTRWWAYRRDGGGHRMRWWDVLGTLNDAHRAGATSLADQHQHFLQFPLVVDYVPPTGHRTLPRSVAPLAFPPHPHPQLLLPQLPHPQLPH</sequence>
<evidence type="ECO:0000313" key="1">
    <source>
        <dbReference type="EnsemblMetazoa" id="AQUA014322-PA"/>
    </source>
</evidence>
<reference evidence="1" key="1">
    <citation type="submission" date="2020-05" db="UniProtKB">
        <authorList>
            <consortium name="EnsemblMetazoa"/>
        </authorList>
    </citation>
    <scope>IDENTIFICATION</scope>
    <source>
        <strain evidence="1">SANGQUA</strain>
    </source>
</reference>
<dbReference type="AlphaFoldDB" id="A0A182XR39"/>
<name>A0A182XR39_ANOQN</name>
<dbReference type="VEuPathDB" id="VectorBase:AQUA014322"/>